<keyword evidence="2 6" id="KW-0805">Transcription regulation</keyword>
<reference evidence="9 10" key="1">
    <citation type="submission" date="2021-03" db="EMBL/GenBank/DDBJ databases">
        <title>Genomic and phenotypic characterization of Chloracidobacterium isolates provides evidence for multiple species.</title>
        <authorList>
            <person name="Saini M.K."/>
            <person name="Costas A.M.G."/>
            <person name="Tank M."/>
            <person name="Bryant D.A."/>
        </authorList>
    </citation>
    <scope>NUCLEOTIDE SEQUENCE [LARGE SCALE GENOMIC DNA]</scope>
    <source>
        <strain evidence="9 10">N</strain>
    </source>
</reference>
<dbReference type="Gene3D" id="1.10.10.10">
    <property type="entry name" value="Winged helix-like DNA-binding domain superfamily/Winged helix DNA-binding domain"/>
    <property type="match status" value="1"/>
</dbReference>
<dbReference type="EMBL" id="CP072643">
    <property type="protein sequence ID" value="QUV95424.1"/>
    <property type="molecule type" value="Genomic_DNA"/>
</dbReference>
<feature type="domain" description="RNA polymerase sigma-70 region 2" evidence="7">
    <location>
        <begin position="23"/>
        <end position="88"/>
    </location>
</feature>
<keyword evidence="3 6" id="KW-0731">Sigma factor</keyword>
<keyword evidence="10" id="KW-1185">Reference proteome</keyword>
<gene>
    <name evidence="9" type="ORF">J8C05_11285</name>
</gene>
<evidence type="ECO:0000256" key="6">
    <source>
        <dbReference type="RuleBase" id="RU000716"/>
    </source>
</evidence>
<dbReference type="InterPro" id="IPR039425">
    <property type="entry name" value="RNA_pol_sigma-70-like"/>
</dbReference>
<evidence type="ECO:0000256" key="4">
    <source>
        <dbReference type="ARBA" id="ARBA00023125"/>
    </source>
</evidence>
<dbReference type="InterPro" id="IPR036388">
    <property type="entry name" value="WH-like_DNA-bd_sf"/>
</dbReference>
<dbReference type="InterPro" id="IPR013249">
    <property type="entry name" value="RNA_pol_sigma70_r4_t2"/>
</dbReference>
<comment type="similarity">
    <text evidence="1 6">Belongs to the sigma-70 factor family. ECF subfamily.</text>
</comment>
<dbReference type="InterPro" id="IPR007627">
    <property type="entry name" value="RNA_pol_sigma70_r2"/>
</dbReference>
<name>A0ABX8B351_9BACT</name>
<keyword evidence="4 6" id="KW-0238">DNA-binding</keyword>
<dbReference type="Pfam" id="PF08281">
    <property type="entry name" value="Sigma70_r4_2"/>
    <property type="match status" value="1"/>
</dbReference>
<dbReference type="Gene3D" id="1.10.1740.10">
    <property type="match status" value="1"/>
</dbReference>
<accession>A0ABX8B351</accession>
<dbReference type="InterPro" id="IPR000838">
    <property type="entry name" value="RNA_pol_sigma70_ECF_CS"/>
</dbReference>
<dbReference type="PANTHER" id="PTHR43133">
    <property type="entry name" value="RNA POLYMERASE ECF-TYPE SIGMA FACTO"/>
    <property type="match status" value="1"/>
</dbReference>
<dbReference type="RefSeq" id="WP_211423647.1">
    <property type="nucleotide sequence ID" value="NZ_CP072643.1"/>
</dbReference>
<evidence type="ECO:0000256" key="3">
    <source>
        <dbReference type="ARBA" id="ARBA00023082"/>
    </source>
</evidence>
<evidence type="ECO:0000256" key="2">
    <source>
        <dbReference type="ARBA" id="ARBA00023015"/>
    </source>
</evidence>
<dbReference type="Pfam" id="PF04542">
    <property type="entry name" value="Sigma70_r2"/>
    <property type="match status" value="1"/>
</dbReference>
<dbReference type="CDD" id="cd06171">
    <property type="entry name" value="Sigma70_r4"/>
    <property type="match status" value="1"/>
</dbReference>
<evidence type="ECO:0000313" key="9">
    <source>
        <dbReference type="EMBL" id="QUV95424.1"/>
    </source>
</evidence>
<organism evidence="9 10">
    <name type="scientific">Chloracidobacterium sp. N</name>
    <dbReference type="NCBI Taxonomy" id="2821540"/>
    <lineage>
        <taxon>Bacteria</taxon>
        <taxon>Pseudomonadati</taxon>
        <taxon>Acidobacteriota</taxon>
        <taxon>Terriglobia</taxon>
        <taxon>Terriglobales</taxon>
        <taxon>Acidobacteriaceae</taxon>
        <taxon>Chloracidobacterium</taxon>
        <taxon>Chloracidobacterium aggregatum</taxon>
    </lineage>
</organism>
<evidence type="ECO:0000259" key="8">
    <source>
        <dbReference type="Pfam" id="PF08281"/>
    </source>
</evidence>
<proteinExistence type="inferred from homology"/>
<dbReference type="PROSITE" id="PS01063">
    <property type="entry name" value="SIGMA70_ECF"/>
    <property type="match status" value="1"/>
</dbReference>
<evidence type="ECO:0000256" key="5">
    <source>
        <dbReference type="ARBA" id="ARBA00023163"/>
    </source>
</evidence>
<dbReference type="PANTHER" id="PTHR43133:SF8">
    <property type="entry name" value="RNA POLYMERASE SIGMA FACTOR HI_1459-RELATED"/>
    <property type="match status" value="1"/>
</dbReference>
<dbReference type="SUPFAM" id="SSF88946">
    <property type="entry name" value="Sigma2 domain of RNA polymerase sigma factors"/>
    <property type="match status" value="1"/>
</dbReference>
<protein>
    <recommendedName>
        <fullName evidence="6">RNA polymerase sigma factor</fullName>
    </recommendedName>
</protein>
<dbReference type="SUPFAM" id="SSF88659">
    <property type="entry name" value="Sigma3 and sigma4 domains of RNA polymerase sigma factors"/>
    <property type="match status" value="1"/>
</dbReference>
<evidence type="ECO:0000259" key="7">
    <source>
        <dbReference type="Pfam" id="PF04542"/>
    </source>
</evidence>
<sequence>MDDASLPTESPPLPDAEAFRHWFDRYARSVFNFLCALVGRRELAEELTQETFVRAYEQRATLRDRARVAAWLFGIARNVSREHVREYARWDSLDDIFDGERQPEPTDGTTPDAQLLDAELRFVVRAALAKLEPDKCMVFVLRTFEQYSYEDIAAITGFSVGKVKTDLHRARLEMRRHVRPYLSAGQGGN</sequence>
<feature type="domain" description="RNA polymerase sigma factor 70 region 4 type 2" evidence="8">
    <location>
        <begin position="124"/>
        <end position="173"/>
    </location>
</feature>
<keyword evidence="5 6" id="KW-0804">Transcription</keyword>
<dbReference type="Proteomes" id="UP000677668">
    <property type="component" value="Chromosome 2"/>
</dbReference>
<dbReference type="InterPro" id="IPR013324">
    <property type="entry name" value="RNA_pol_sigma_r3/r4-like"/>
</dbReference>
<evidence type="ECO:0000256" key="1">
    <source>
        <dbReference type="ARBA" id="ARBA00010641"/>
    </source>
</evidence>
<dbReference type="InterPro" id="IPR014284">
    <property type="entry name" value="RNA_pol_sigma-70_dom"/>
</dbReference>
<dbReference type="NCBIfam" id="TIGR02937">
    <property type="entry name" value="sigma70-ECF"/>
    <property type="match status" value="1"/>
</dbReference>
<dbReference type="InterPro" id="IPR013325">
    <property type="entry name" value="RNA_pol_sigma_r2"/>
</dbReference>
<evidence type="ECO:0000313" key="10">
    <source>
        <dbReference type="Proteomes" id="UP000677668"/>
    </source>
</evidence>